<keyword evidence="6 15" id="KW-0812">Transmembrane</keyword>
<dbReference type="PATRIC" id="fig|1262666.3.peg.1076"/>
<gene>
    <name evidence="18" type="ORF">PCS_01061</name>
</gene>
<dbReference type="Pfam" id="PF00122">
    <property type="entry name" value="E1-E2_ATPase"/>
    <property type="match status" value="1"/>
</dbReference>
<dbReference type="SFLD" id="SFLDG00002">
    <property type="entry name" value="C1.7:_P-type_atpase_like"/>
    <property type="match status" value="1"/>
</dbReference>
<evidence type="ECO:0000256" key="11">
    <source>
        <dbReference type="ARBA" id="ARBA00022967"/>
    </source>
</evidence>
<dbReference type="SFLD" id="SFLDS00003">
    <property type="entry name" value="Haloacid_Dehalogenase"/>
    <property type="match status" value="1"/>
</dbReference>
<evidence type="ECO:0000256" key="12">
    <source>
        <dbReference type="ARBA" id="ARBA00022989"/>
    </source>
</evidence>
<evidence type="ECO:0000313" key="19">
    <source>
        <dbReference type="Proteomes" id="UP000011922"/>
    </source>
</evidence>
<organism evidence="18 19">
    <name type="scientific">Desulfocurvibacter africanus PCS</name>
    <dbReference type="NCBI Taxonomy" id="1262666"/>
    <lineage>
        <taxon>Bacteria</taxon>
        <taxon>Pseudomonadati</taxon>
        <taxon>Thermodesulfobacteriota</taxon>
        <taxon>Desulfovibrionia</taxon>
        <taxon>Desulfovibrionales</taxon>
        <taxon>Desulfovibrionaceae</taxon>
        <taxon>Desulfocurvibacter</taxon>
    </lineage>
</organism>
<evidence type="ECO:0000313" key="18">
    <source>
        <dbReference type="EMBL" id="EMG38133.1"/>
    </source>
</evidence>
<dbReference type="GO" id="GO:0043682">
    <property type="term" value="F:P-type divalent copper transporter activity"/>
    <property type="evidence" value="ECO:0007669"/>
    <property type="project" value="TreeGrafter"/>
</dbReference>
<feature type="transmembrane region" description="Helical" evidence="15">
    <location>
        <begin position="316"/>
        <end position="339"/>
    </location>
</feature>
<dbReference type="SUPFAM" id="SSF56784">
    <property type="entry name" value="HAD-like"/>
    <property type="match status" value="1"/>
</dbReference>
<evidence type="ECO:0000256" key="6">
    <source>
        <dbReference type="ARBA" id="ARBA00022692"/>
    </source>
</evidence>
<sequence>MDHDEHARHGQPQRERGQGSSREWRAEHGDHGGHGAHGDHSQGQGKVDHGGHGKDHASHHRMMLRDFRRRFIVSIILTVPVLLLSPMFKELVGLGDFLRFPGEGYALFAFSSFIYFYGGWPFLKGLFDELRGKQPGMMTLIGLAITVAYVYSSLVVFALPGKTFFWELATLVDIMLLGHWIEMRSVMSASSALEELARLLPSEAHKLVDNGRTEDVSVEDLVSGDRILIKPGEKLPADGEIVEGESSVNEAMLTGEATPVDKKPGDKIIGGSVNGEGSLTVEVRQTGKDSYLAQVIDLVQKAQESKSRSQDTANRAAMWLTFIALAAGGLTMIAWWGLIGREFAFSLERTVTVMVITCPHALGLAVPLVVAVSTSLAAGSGFLIRDRGAFERARNIEAVLFDKTGTLTLGEFRVAESASFGDMDKQEVLRLAASVEAASEHPIARGILATAEEQNVKTARIEDFQAIKGKGAKARVDGSEVAVVSEGYLREKGLKAPDKAMEPLRAGVRTLVFVLVDGRPVGALALADKVRESSKQAVAELKELGVRCIMITGDNGRTAEAVAREIGLDEFFAEVLPDKKAEKVKEVQDRGLTTAMVGDGINDAPALAQADIGIAIGAGTDVAMETADIVLVKSDPRDVVDIIKLAEATRRKMIQNLFWATGYNAFAIPLAAGVLAPWGILLSPAAGAILMSLSTVIVAINARLLRFPR</sequence>
<dbReference type="NCBIfam" id="TIGR01494">
    <property type="entry name" value="ATPase_P-type"/>
    <property type="match status" value="1"/>
</dbReference>
<dbReference type="GO" id="GO:0055070">
    <property type="term" value="P:copper ion homeostasis"/>
    <property type="evidence" value="ECO:0007669"/>
    <property type="project" value="TreeGrafter"/>
</dbReference>
<keyword evidence="5" id="KW-0597">Phosphoprotein</keyword>
<evidence type="ECO:0000256" key="4">
    <source>
        <dbReference type="ARBA" id="ARBA00022475"/>
    </source>
</evidence>
<dbReference type="InterPro" id="IPR018303">
    <property type="entry name" value="ATPase_P-typ_P_site"/>
</dbReference>
<dbReference type="InterPro" id="IPR008250">
    <property type="entry name" value="ATPase_P-typ_transduc_dom_A_sf"/>
</dbReference>
<name>M5Q3B0_DESAF</name>
<dbReference type="GO" id="GO:0005507">
    <property type="term" value="F:copper ion binding"/>
    <property type="evidence" value="ECO:0007669"/>
    <property type="project" value="TreeGrafter"/>
</dbReference>
<dbReference type="SUPFAM" id="SSF81665">
    <property type="entry name" value="Calcium ATPase, transmembrane domain M"/>
    <property type="match status" value="1"/>
</dbReference>
<keyword evidence="8 15" id="KW-0547">Nucleotide-binding</keyword>
<comment type="similarity">
    <text evidence="2 15">Belongs to the cation transport ATPase (P-type) (TC 3.A.3) family. Type IB subfamily.</text>
</comment>
<feature type="transmembrane region" description="Helical" evidence="15">
    <location>
        <begin position="359"/>
        <end position="384"/>
    </location>
</feature>
<keyword evidence="3" id="KW-0813">Transport</keyword>
<keyword evidence="14 15" id="KW-0472">Membrane</keyword>
<dbReference type="PANTHER" id="PTHR43520">
    <property type="entry name" value="ATP7, ISOFORM B"/>
    <property type="match status" value="1"/>
</dbReference>
<keyword evidence="4 15" id="KW-1003">Cell membrane</keyword>
<dbReference type="InterPro" id="IPR023298">
    <property type="entry name" value="ATPase_P-typ_TM_dom_sf"/>
</dbReference>
<feature type="region of interest" description="Disordered" evidence="16">
    <location>
        <begin position="1"/>
        <end position="57"/>
    </location>
</feature>
<reference evidence="18 19" key="1">
    <citation type="journal article" date="2013" name="Genome Announc.">
        <title>Draft Genome Sequence for Desulfovibrio africanus Strain PCS.</title>
        <authorList>
            <person name="Brown S.D."/>
            <person name="Utturkar S.M."/>
            <person name="Arkin A.P."/>
            <person name="Deutschbauer A.M."/>
            <person name="Elias D.A."/>
            <person name="Hazen T.C."/>
            <person name="Chakraborty R."/>
        </authorList>
    </citation>
    <scope>NUCLEOTIDE SEQUENCE [LARGE SCALE GENOMIC DNA]</scope>
    <source>
        <strain evidence="18 19">PCS</strain>
    </source>
</reference>
<dbReference type="InterPro" id="IPR027256">
    <property type="entry name" value="P-typ_ATPase_IB"/>
</dbReference>
<evidence type="ECO:0000256" key="8">
    <source>
        <dbReference type="ARBA" id="ARBA00022741"/>
    </source>
</evidence>
<accession>M5Q3B0</accession>
<feature type="transmembrane region" description="Helical" evidence="15">
    <location>
        <begin position="104"/>
        <end position="123"/>
    </location>
</feature>
<dbReference type="InterPro" id="IPR059000">
    <property type="entry name" value="ATPase_P-type_domA"/>
</dbReference>
<proteinExistence type="inferred from homology"/>
<dbReference type="InterPro" id="IPR001757">
    <property type="entry name" value="P_typ_ATPase"/>
</dbReference>
<keyword evidence="12 15" id="KW-1133">Transmembrane helix</keyword>
<comment type="subcellular location">
    <subcellularLocation>
        <location evidence="1">Cell membrane</location>
        <topology evidence="1">Multi-pass membrane protein</topology>
    </subcellularLocation>
</comment>
<keyword evidence="13" id="KW-0406">Ion transport</keyword>
<dbReference type="AlphaFoldDB" id="M5Q3B0"/>
<evidence type="ECO:0000259" key="17">
    <source>
        <dbReference type="Pfam" id="PF00122"/>
    </source>
</evidence>
<dbReference type="PROSITE" id="PS00154">
    <property type="entry name" value="ATPASE_E1_E2"/>
    <property type="match status" value="1"/>
</dbReference>
<dbReference type="PRINTS" id="PR00943">
    <property type="entry name" value="CUATPASE"/>
</dbReference>
<dbReference type="Gene3D" id="3.40.50.1000">
    <property type="entry name" value="HAD superfamily/HAD-like"/>
    <property type="match status" value="1"/>
</dbReference>
<evidence type="ECO:0000256" key="15">
    <source>
        <dbReference type="RuleBase" id="RU362081"/>
    </source>
</evidence>
<evidence type="ECO:0000256" key="14">
    <source>
        <dbReference type="ARBA" id="ARBA00023136"/>
    </source>
</evidence>
<evidence type="ECO:0000256" key="10">
    <source>
        <dbReference type="ARBA" id="ARBA00022842"/>
    </source>
</evidence>
<dbReference type="GO" id="GO:0005524">
    <property type="term" value="F:ATP binding"/>
    <property type="evidence" value="ECO:0007669"/>
    <property type="project" value="UniProtKB-UniRule"/>
</dbReference>
<evidence type="ECO:0000256" key="2">
    <source>
        <dbReference type="ARBA" id="ARBA00006024"/>
    </source>
</evidence>
<dbReference type="Pfam" id="PF00702">
    <property type="entry name" value="Hydrolase"/>
    <property type="match status" value="1"/>
</dbReference>
<keyword evidence="9 15" id="KW-0067">ATP-binding</keyword>
<keyword evidence="7 15" id="KW-0479">Metal-binding</keyword>
<dbReference type="InterPro" id="IPR036412">
    <property type="entry name" value="HAD-like_sf"/>
</dbReference>
<comment type="caution">
    <text evidence="18">The sequence shown here is derived from an EMBL/GenBank/DDBJ whole genome shotgun (WGS) entry which is preliminary data.</text>
</comment>
<dbReference type="InterPro" id="IPR044492">
    <property type="entry name" value="P_typ_ATPase_HD_dom"/>
</dbReference>
<evidence type="ECO:0000256" key="13">
    <source>
        <dbReference type="ARBA" id="ARBA00023065"/>
    </source>
</evidence>
<evidence type="ECO:0000256" key="16">
    <source>
        <dbReference type="SAM" id="MobiDB-lite"/>
    </source>
</evidence>
<dbReference type="Gene3D" id="3.40.1110.10">
    <property type="entry name" value="Calcium-transporting ATPase, cytoplasmic domain N"/>
    <property type="match status" value="1"/>
</dbReference>
<dbReference type="InterPro" id="IPR023299">
    <property type="entry name" value="ATPase_P-typ_cyto_dom_N"/>
</dbReference>
<evidence type="ECO:0000256" key="7">
    <source>
        <dbReference type="ARBA" id="ARBA00022723"/>
    </source>
</evidence>
<keyword evidence="10" id="KW-0460">Magnesium</keyword>
<feature type="transmembrane region" description="Helical" evidence="15">
    <location>
        <begin position="164"/>
        <end position="181"/>
    </location>
</feature>
<dbReference type="Proteomes" id="UP000011922">
    <property type="component" value="Unassembled WGS sequence"/>
</dbReference>
<feature type="transmembrane region" description="Helical" evidence="15">
    <location>
        <begin position="135"/>
        <end position="158"/>
    </location>
</feature>
<dbReference type="FunFam" id="2.70.150.10:FF:000002">
    <property type="entry name" value="Copper-transporting ATPase 1, putative"/>
    <property type="match status" value="1"/>
</dbReference>
<evidence type="ECO:0000256" key="1">
    <source>
        <dbReference type="ARBA" id="ARBA00004651"/>
    </source>
</evidence>
<feature type="transmembrane region" description="Helical" evidence="15">
    <location>
        <begin position="657"/>
        <end position="680"/>
    </location>
</feature>
<dbReference type="SUPFAM" id="SSF81653">
    <property type="entry name" value="Calcium ATPase, transduction domain A"/>
    <property type="match status" value="1"/>
</dbReference>
<dbReference type="GO" id="GO:0005886">
    <property type="term" value="C:plasma membrane"/>
    <property type="evidence" value="ECO:0007669"/>
    <property type="project" value="UniProtKB-SubCell"/>
</dbReference>
<evidence type="ECO:0000256" key="5">
    <source>
        <dbReference type="ARBA" id="ARBA00022553"/>
    </source>
</evidence>
<dbReference type="SFLD" id="SFLDF00027">
    <property type="entry name" value="p-type_atpase"/>
    <property type="match status" value="1"/>
</dbReference>
<dbReference type="RefSeq" id="WP_005984759.1">
    <property type="nucleotide sequence ID" value="NZ_AOSV01000008.1"/>
</dbReference>
<dbReference type="NCBIfam" id="TIGR01511">
    <property type="entry name" value="ATPase-IB1_Cu"/>
    <property type="match status" value="1"/>
</dbReference>
<feature type="transmembrane region" description="Helical" evidence="15">
    <location>
        <begin position="686"/>
        <end position="705"/>
    </location>
</feature>
<dbReference type="OrthoDB" id="5496529at2"/>
<dbReference type="PANTHER" id="PTHR43520:SF5">
    <property type="entry name" value="CATION-TRANSPORTING P-TYPE ATPASE-RELATED"/>
    <property type="match status" value="1"/>
</dbReference>
<dbReference type="GO" id="GO:0016887">
    <property type="term" value="F:ATP hydrolysis activity"/>
    <property type="evidence" value="ECO:0007669"/>
    <property type="project" value="InterPro"/>
</dbReference>
<evidence type="ECO:0000256" key="9">
    <source>
        <dbReference type="ARBA" id="ARBA00022840"/>
    </source>
</evidence>
<feature type="transmembrane region" description="Helical" evidence="15">
    <location>
        <begin position="71"/>
        <end position="88"/>
    </location>
</feature>
<evidence type="ECO:0000256" key="3">
    <source>
        <dbReference type="ARBA" id="ARBA00022448"/>
    </source>
</evidence>
<feature type="compositionally biased region" description="Basic and acidic residues" evidence="16">
    <location>
        <begin position="1"/>
        <end position="56"/>
    </location>
</feature>
<dbReference type="InterPro" id="IPR023214">
    <property type="entry name" value="HAD_sf"/>
</dbReference>
<dbReference type="Gene3D" id="2.70.150.10">
    <property type="entry name" value="Calcium-transporting ATPase, cytoplasmic transduction domain A"/>
    <property type="match status" value="1"/>
</dbReference>
<keyword evidence="11" id="KW-1278">Translocase</keyword>
<feature type="domain" description="P-type ATPase A" evidence="17">
    <location>
        <begin position="199"/>
        <end position="300"/>
    </location>
</feature>
<protein>
    <submittedName>
        <fullName evidence="18">Copper/silver-translocating P-type ATPase</fullName>
    </submittedName>
</protein>
<dbReference type="EMBL" id="AOSV01000008">
    <property type="protein sequence ID" value="EMG38133.1"/>
    <property type="molecule type" value="Genomic_DNA"/>
</dbReference>
<dbReference type="NCBIfam" id="TIGR01525">
    <property type="entry name" value="ATPase-IB_hvy"/>
    <property type="match status" value="1"/>
</dbReference>
<dbReference type="PRINTS" id="PR00119">
    <property type="entry name" value="CATATPASE"/>
</dbReference>